<evidence type="ECO:0000256" key="1">
    <source>
        <dbReference type="ARBA" id="ARBA00023115"/>
    </source>
</evidence>
<dbReference type="PROSITE" id="PS51670">
    <property type="entry name" value="SHKT"/>
    <property type="match status" value="1"/>
</dbReference>
<dbReference type="AlphaFoldDB" id="A0ABD3R7C5"/>
<gene>
    <name evidence="4" type="ORF">ACHAXA_004682</name>
</gene>
<dbReference type="PANTHER" id="PTHR43317:SF1">
    <property type="entry name" value="THERMOSPERMINE SYNTHASE ACAULIS5"/>
    <property type="match status" value="1"/>
</dbReference>
<dbReference type="GO" id="GO:0006596">
    <property type="term" value="P:polyamine biosynthetic process"/>
    <property type="evidence" value="ECO:0007669"/>
    <property type="project" value="UniProtKB-KW"/>
</dbReference>
<evidence type="ECO:0000313" key="5">
    <source>
        <dbReference type="Proteomes" id="UP001530377"/>
    </source>
</evidence>
<evidence type="ECO:0000313" key="4">
    <source>
        <dbReference type="EMBL" id="KAL3808914.1"/>
    </source>
</evidence>
<comment type="caution">
    <text evidence="4">The sequence shown here is derived from an EMBL/GenBank/DDBJ whole genome shotgun (WGS) entry which is preliminary data.</text>
</comment>
<protein>
    <recommendedName>
        <fullName evidence="3">ShKT domain-containing protein</fullName>
    </recommendedName>
</protein>
<proteinExistence type="predicted"/>
<name>A0ABD3R7C5_9STRA</name>
<evidence type="ECO:0000259" key="3">
    <source>
        <dbReference type="PROSITE" id="PS51670"/>
    </source>
</evidence>
<dbReference type="EMBL" id="JALLPB020000459">
    <property type="protein sequence ID" value="KAL3808914.1"/>
    <property type="molecule type" value="Genomic_DNA"/>
</dbReference>
<dbReference type="Pfam" id="PF01549">
    <property type="entry name" value="ShK"/>
    <property type="match status" value="1"/>
</dbReference>
<feature type="domain" description="ShKT" evidence="3">
    <location>
        <begin position="981"/>
        <end position="1018"/>
    </location>
</feature>
<dbReference type="SUPFAM" id="SSF53335">
    <property type="entry name" value="S-adenosyl-L-methionine-dependent methyltransferases"/>
    <property type="match status" value="1"/>
</dbReference>
<accession>A0ABD3R7C5</accession>
<dbReference type="PANTHER" id="PTHR43317">
    <property type="entry name" value="THERMOSPERMINE SYNTHASE ACAULIS5"/>
    <property type="match status" value="1"/>
</dbReference>
<dbReference type="Proteomes" id="UP001530377">
    <property type="component" value="Unassembled WGS sequence"/>
</dbReference>
<sequence>MTRTPSSSIMTGSLLGIATAMLCLTPNAAIGISAIAIAPSAAASLLLFPGIASANQILDALDRPQAAEKINIHGWGGAYPEDSSDDSSDEDSDDDEEEEDRTCLKRNKDGSCQVHSNVQHFKNDFGEIEIKWSSCNDPYDDGNHEDFEEVADEYSLYQRVIFEENLKAGDKCLRLDNTLQQCSSYRPHYHEPFVHLSASYLNDGMMSGVKRVVFVGGGDSMLLHEVLKYDGLEMVLGLELDQKVTRNSFEHFKTQPHFDDPRVQWWFGDGAKSLTLLPRSYFGTFDLVLLDLSETVMSMTVTKGLDVFGAMKLLLGPKGILVKNDFGYFEKLAKVFDTCLQLLMPDVTYICDYELVLCGSDSVNLLSPTFEHLEGVGEGKVKTLVYRPQDNVDNHWGPVTDYSKYWGEPRVCQQERTGDGINEESVAYAGVLMIVEAENVSASLNDPKNIANMLETPLKGLGFSALSTIAQPSSEGGGDVLAISMKEGYVLFESWPSANYCKLDIHLWGGFEKQDEIRSELLKALGTAPGDWQSYRIVTGGMRGTHTRSRDLKTVGPDLAKIGQCEPVEEGSPRAITHNSSYNDEAVLGAIIDAGLNDIVATMIGKSGANPVVFCGVPGTACRAKANLEQQGFSNLVTLWTCSPEDEREMDSSAYNRGMALQKWRATIAIADAKEFSLCGKKADVALKEISNKVQGINLVVVDALAPPQHVLGSHQYWLKYWKSIKKPSLLLVPILDKRDKIRTFFLKSRYNHADIEPDYYSEIYVGDGTKTMSFGIIHAGNSNSLQRLMQAQAKLDENDSVKFTDIRKVTIRGAMREQNKYNPVTFSWKEYDQRPGLEQFYGQRSVGLQSVYQLGAALNSKTELSYLGIKKAFTGVVQKLDKGWDKMSSKETSHEIGEGAIFVSLSPKGQIAVIWDGLGSIIANIFTYDEKANHNELFVTPFTDRLSLDMNLQLKDEMPRGYGKVINKSERVNRDETPDCYDHYKLCPTLTKKGNCEGKNGAKEWMKSNCMFSCNYCNKSNSFAKTEL</sequence>
<dbReference type="InterPro" id="IPR003582">
    <property type="entry name" value="ShKT_dom"/>
</dbReference>
<dbReference type="InterPro" id="IPR029063">
    <property type="entry name" value="SAM-dependent_MTases_sf"/>
</dbReference>
<organism evidence="4 5">
    <name type="scientific">Cyclostephanos tholiformis</name>
    <dbReference type="NCBI Taxonomy" id="382380"/>
    <lineage>
        <taxon>Eukaryota</taxon>
        <taxon>Sar</taxon>
        <taxon>Stramenopiles</taxon>
        <taxon>Ochrophyta</taxon>
        <taxon>Bacillariophyta</taxon>
        <taxon>Coscinodiscophyceae</taxon>
        <taxon>Thalassiosirophycidae</taxon>
        <taxon>Stephanodiscales</taxon>
        <taxon>Stephanodiscaceae</taxon>
        <taxon>Cyclostephanos</taxon>
    </lineage>
</organism>
<dbReference type="Pfam" id="PF01564">
    <property type="entry name" value="Spermine_synth"/>
    <property type="match status" value="1"/>
</dbReference>
<feature type="region of interest" description="Disordered" evidence="2">
    <location>
        <begin position="73"/>
        <end position="103"/>
    </location>
</feature>
<keyword evidence="5" id="KW-1185">Reference proteome</keyword>
<reference evidence="4 5" key="1">
    <citation type="submission" date="2024-10" db="EMBL/GenBank/DDBJ databases">
        <title>Updated reference genomes for cyclostephanoid diatoms.</title>
        <authorList>
            <person name="Roberts W.R."/>
            <person name="Alverson A.J."/>
        </authorList>
    </citation>
    <scope>NUCLEOTIDE SEQUENCE [LARGE SCALE GENOMIC DNA]</scope>
    <source>
        <strain evidence="4 5">AJA228-03</strain>
    </source>
</reference>
<keyword evidence="1" id="KW-0620">Polyamine biosynthesis</keyword>
<dbReference type="Gene3D" id="3.40.50.150">
    <property type="entry name" value="Vaccinia Virus protein VP39"/>
    <property type="match status" value="1"/>
</dbReference>
<evidence type="ECO:0000256" key="2">
    <source>
        <dbReference type="SAM" id="MobiDB-lite"/>
    </source>
</evidence>
<feature type="compositionally biased region" description="Acidic residues" evidence="2">
    <location>
        <begin position="82"/>
        <end position="100"/>
    </location>
</feature>